<sequence>MWQDIEGFKVARLLFYDTAKFPFAEFLAKTVFKVPTLDKLHVYWSRHKQSKGLSSSLGYPDNMILRKAMQKLPDELKAGQFKAVRGELVEP</sequence>
<accession>A0A2W4RQ58</accession>
<evidence type="ECO:0000313" key="2">
    <source>
        <dbReference type="Proteomes" id="UP000249396"/>
    </source>
</evidence>
<dbReference type="Proteomes" id="UP000249396">
    <property type="component" value="Unassembled WGS sequence"/>
</dbReference>
<comment type="caution">
    <text evidence="1">The sequence shown here is derived from an EMBL/GenBank/DDBJ whole genome shotgun (WGS) entry which is preliminary data.</text>
</comment>
<dbReference type="AlphaFoldDB" id="A0A2W4RQ58"/>
<protein>
    <submittedName>
        <fullName evidence="1">Uncharacterized protein</fullName>
    </submittedName>
</protein>
<gene>
    <name evidence="1" type="ORF">DM484_01840</name>
</gene>
<reference evidence="1 2" key="1">
    <citation type="journal article" date="2018" name="Aquat. Microb. Ecol.">
        <title>Gammaproteobacterial methanotrophs dominate.</title>
        <authorList>
            <person name="Rissanen A.J."/>
            <person name="Saarenheimo J."/>
            <person name="Tiirola M."/>
            <person name="Peura S."/>
            <person name="Aalto S.L."/>
            <person name="Karvinen A."/>
            <person name="Nykanen H."/>
        </authorList>
    </citation>
    <scope>NUCLEOTIDE SEQUENCE [LARGE SCALE GENOMIC DNA]</scope>
    <source>
        <strain evidence="1">AMbin10</strain>
    </source>
</reference>
<name>A0A2W4RQ58_9GAMM</name>
<proteinExistence type="predicted"/>
<dbReference type="EMBL" id="QJPH01000135">
    <property type="protein sequence ID" value="PZN85063.1"/>
    <property type="molecule type" value="Genomic_DNA"/>
</dbReference>
<evidence type="ECO:0000313" key="1">
    <source>
        <dbReference type="EMBL" id="PZN85063.1"/>
    </source>
</evidence>
<organism evidence="1 2">
    <name type="scientific">Candidatus Methylumidiphilus alinenensis</name>
    <dbReference type="NCBI Taxonomy" id="2202197"/>
    <lineage>
        <taxon>Bacteria</taxon>
        <taxon>Pseudomonadati</taxon>
        <taxon>Pseudomonadota</taxon>
        <taxon>Gammaproteobacteria</taxon>
        <taxon>Methylococcales</taxon>
        <taxon>Candidatus Methylumidiphilus</taxon>
    </lineage>
</organism>